<feature type="coiled-coil region" evidence="8">
    <location>
        <begin position="169"/>
        <end position="203"/>
    </location>
</feature>
<dbReference type="Pfam" id="PF00611">
    <property type="entry name" value="FCH"/>
    <property type="match status" value="1"/>
</dbReference>
<dbReference type="PANTHER" id="PTHR23065">
    <property type="entry name" value="PROLINE-SERINE-THREONINE PHOSPHATASE INTERACTING PROTEIN 1"/>
    <property type="match status" value="1"/>
</dbReference>
<feature type="domain" description="F-BAR" evidence="11">
    <location>
        <begin position="4"/>
        <end position="268"/>
    </location>
</feature>
<evidence type="ECO:0000256" key="3">
    <source>
        <dbReference type="ARBA" id="ARBA00022490"/>
    </source>
</evidence>
<dbReference type="EMBL" id="CAJNYV010001424">
    <property type="protein sequence ID" value="CAF3420544.1"/>
    <property type="molecule type" value="Genomic_DNA"/>
</dbReference>
<accession>A0A818BNF2</accession>
<dbReference type="Pfam" id="PF14604">
    <property type="entry name" value="SH3_9"/>
    <property type="match status" value="1"/>
</dbReference>
<dbReference type="AlphaFoldDB" id="A0A818BNF2"/>
<dbReference type="InterPro" id="IPR031160">
    <property type="entry name" value="F_BAR_dom"/>
</dbReference>
<dbReference type="InterPro" id="IPR027267">
    <property type="entry name" value="AH/BAR_dom_sf"/>
</dbReference>
<dbReference type="Gene3D" id="2.30.30.40">
    <property type="entry name" value="SH3 Domains"/>
    <property type="match status" value="1"/>
</dbReference>
<dbReference type="InterPro" id="IPR036028">
    <property type="entry name" value="SH3-like_dom_sf"/>
</dbReference>
<evidence type="ECO:0000259" key="10">
    <source>
        <dbReference type="PROSITE" id="PS50002"/>
    </source>
</evidence>
<dbReference type="CDD" id="cd00174">
    <property type="entry name" value="SH3"/>
    <property type="match status" value="1"/>
</dbReference>
<feature type="compositionally biased region" description="Basic and acidic residues" evidence="9">
    <location>
        <begin position="327"/>
        <end position="340"/>
    </location>
</feature>
<keyword evidence="3" id="KW-0963">Cytoplasm</keyword>
<evidence type="ECO:0000256" key="9">
    <source>
        <dbReference type="SAM" id="MobiDB-lite"/>
    </source>
</evidence>
<dbReference type="PRINTS" id="PR00499">
    <property type="entry name" value="P67PHOX"/>
</dbReference>
<dbReference type="InterPro" id="IPR001060">
    <property type="entry name" value="FCH_dom"/>
</dbReference>
<dbReference type="PROSITE" id="PS50002">
    <property type="entry name" value="SH3"/>
    <property type="match status" value="1"/>
</dbReference>
<evidence type="ECO:0000256" key="7">
    <source>
        <dbReference type="PROSITE-ProRule" id="PRU01077"/>
    </source>
</evidence>
<evidence type="ECO:0000313" key="12">
    <source>
        <dbReference type="EMBL" id="CAF3420544.1"/>
    </source>
</evidence>
<name>A0A818BNF2_9BILA</name>
<dbReference type="SUPFAM" id="SSF103657">
    <property type="entry name" value="BAR/IMD domain-like"/>
    <property type="match status" value="1"/>
</dbReference>
<keyword evidence="5" id="KW-0206">Cytoskeleton</keyword>
<dbReference type="GO" id="GO:0005737">
    <property type="term" value="C:cytoplasm"/>
    <property type="evidence" value="ECO:0007669"/>
    <property type="project" value="TreeGrafter"/>
</dbReference>
<dbReference type="Proteomes" id="UP000663865">
    <property type="component" value="Unassembled WGS sequence"/>
</dbReference>
<proteinExistence type="predicted"/>
<evidence type="ECO:0000259" key="11">
    <source>
        <dbReference type="PROSITE" id="PS51741"/>
    </source>
</evidence>
<dbReference type="PROSITE" id="PS51741">
    <property type="entry name" value="F_BAR"/>
    <property type="match status" value="1"/>
</dbReference>
<dbReference type="Gene3D" id="1.20.1270.60">
    <property type="entry name" value="Arfaptin homology (AH) domain/BAR domain"/>
    <property type="match status" value="1"/>
</dbReference>
<dbReference type="GO" id="GO:0043226">
    <property type="term" value="C:organelle"/>
    <property type="evidence" value="ECO:0007669"/>
    <property type="project" value="UniProtKB-ARBA"/>
</dbReference>
<evidence type="ECO:0000256" key="8">
    <source>
        <dbReference type="SAM" id="Coils"/>
    </source>
</evidence>
<dbReference type="SMART" id="SM00326">
    <property type="entry name" value="SH3"/>
    <property type="match status" value="1"/>
</dbReference>
<keyword evidence="2 6" id="KW-0728">SH3 domain</keyword>
<keyword evidence="4" id="KW-0597">Phosphoprotein</keyword>
<organism evidence="12 13">
    <name type="scientific">Rotaria socialis</name>
    <dbReference type="NCBI Taxonomy" id="392032"/>
    <lineage>
        <taxon>Eukaryota</taxon>
        <taxon>Metazoa</taxon>
        <taxon>Spiralia</taxon>
        <taxon>Gnathifera</taxon>
        <taxon>Rotifera</taxon>
        <taxon>Eurotatoria</taxon>
        <taxon>Bdelloidea</taxon>
        <taxon>Philodinida</taxon>
        <taxon>Philodinidae</taxon>
        <taxon>Rotaria</taxon>
    </lineage>
</organism>
<evidence type="ECO:0000256" key="6">
    <source>
        <dbReference type="PROSITE-ProRule" id="PRU00192"/>
    </source>
</evidence>
<evidence type="ECO:0000256" key="1">
    <source>
        <dbReference type="ARBA" id="ARBA00004245"/>
    </source>
</evidence>
<gene>
    <name evidence="12" type="ORF">KIK155_LOCUS9900</name>
</gene>
<keyword evidence="7 8" id="KW-0175">Coiled coil</keyword>
<evidence type="ECO:0000256" key="2">
    <source>
        <dbReference type="ARBA" id="ARBA00022443"/>
    </source>
</evidence>
<dbReference type="GO" id="GO:0005886">
    <property type="term" value="C:plasma membrane"/>
    <property type="evidence" value="ECO:0007669"/>
    <property type="project" value="TreeGrafter"/>
</dbReference>
<evidence type="ECO:0000313" key="13">
    <source>
        <dbReference type="Proteomes" id="UP000663865"/>
    </source>
</evidence>
<sequence>MTAEQFRDCFVGERGYEALKKLMKSGNEHCTDIAKCWQERYDLEIAYAKGLRKNSETFQKLSSRTKGSLVQAFTTIATQINIESEAHNSIANILLNKISIPMKNLADTQLKARKPIEDVLNGKFKVWKDKRETDTKYRQRQFDNCKEIEGLYLRMDEIPKTTKNSAKETGKIEMSLRKLEQELEKNEKKYHESTKEVEIARQTCDAEMCRSCDQMQTMELDRINEMEKFIQTYTNSIQKLSETMNQITQELFSIRITPSEDIVTEGKLNLQTTETEILLYDIYAENEPNTMSQERRILSLMHWMQMLKQDIEIQRRSKDVSSVFPLKSREGESPDDDRSSSSDGAMRSRLAQSQTGIENLQGFCKQNQKFLSSVNPSEIFTNRESVRLLQCLYQGSLYKMEVLYNQIKHLPEPQYEHSQRFAKSYTDKGVPTSFLRIPFQPLSQTPASAPSVVSCLARSTPVFGAPPMMQQPAPPPPYSAHTQPPIGWAINDIPNEHSAQGPYPKYNQSMAPTLPYPVLPSAMTASADSVRQQQPTAKHVKVMHAYDARHADELTIRPGDIIVLMERRTDNWFRGNLDGNIGLFPGNFVQEL</sequence>
<comment type="subcellular location">
    <subcellularLocation>
        <location evidence="1">Cytoplasm</location>
        <location evidence="1">Cytoskeleton</location>
    </subcellularLocation>
</comment>
<reference evidence="12" key="1">
    <citation type="submission" date="2021-02" db="EMBL/GenBank/DDBJ databases">
        <authorList>
            <person name="Nowell W R."/>
        </authorList>
    </citation>
    <scope>NUCLEOTIDE SEQUENCE</scope>
</reference>
<dbReference type="SUPFAM" id="SSF50044">
    <property type="entry name" value="SH3-domain"/>
    <property type="match status" value="1"/>
</dbReference>
<dbReference type="SMART" id="SM00055">
    <property type="entry name" value="FCH"/>
    <property type="match status" value="1"/>
</dbReference>
<dbReference type="InterPro" id="IPR001452">
    <property type="entry name" value="SH3_domain"/>
</dbReference>
<feature type="region of interest" description="Disordered" evidence="9">
    <location>
        <begin position="322"/>
        <end position="351"/>
    </location>
</feature>
<feature type="domain" description="SH3" evidence="10">
    <location>
        <begin position="535"/>
        <end position="592"/>
    </location>
</feature>
<evidence type="ECO:0000256" key="5">
    <source>
        <dbReference type="ARBA" id="ARBA00023212"/>
    </source>
</evidence>
<protein>
    <submittedName>
        <fullName evidence="12">Uncharacterized protein</fullName>
    </submittedName>
</protein>
<evidence type="ECO:0000256" key="4">
    <source>
        <dbReference type="ARBA" id="ARBA00022553"/>
    </source>
</evidence>
<dbReference type="PANTHER" id="PTHR23065:SF7">
    <property type="entry name" value="NOSTRIN, ISOFORM H"/>
    <property type="match status" value="1"/>
</dbReference>
<comment type="caution">
    <text evidence="12">The sequence shown here is derived from an EMBL/GenBank/DDBJ whole genome shotgun (WGS) entry which is preliminary data.</text>
</comment>